<dbReference type="Pfam" id="PF07883">
    <property type="entry name" value="Cupin_2"/>
    <property type="match status" value="1"/>
</dbReference>
<proteinExistence type="predicted"/>
<protein>
    <recommendedName>
        <fullName evidence="1">Cupin type-2 domain-containing protein</fullName>
    </recommendedName>
</protein>
<dbReference type="InterPro" id="IPR052535">
    <property type="entry name" value="Bacilysin_H2HPP_isomerase"/>
</dbReference>
<dbReference type="PANTHER" id="PTHR40112:SF1">
    <property type="entry name" value="H2HPP ISOMERASE"/>
    <property type="match status" value="1"/>
</dbReference>
<sequence length="117" mass="13213">IQGRKTIMEKVNFFKINALKAKEVMKGITMRSVANKKSMITFFEFTPNSIVPEHKHHHEQITVVTAGSLKMTIGGETKTLKVGDGVVIPPNVEHKAISSNQITKAFDTWYPLREDYL</sequence>
<dbReference type="InterPro" id="IPR013096">
    <property type="entry name" value="Cupin_2"/>
</dbReference>
<accession>X1THS9</accession>
<dbReference type="AlphaFoldDB" id="X1THS9"/>
<evidence type="ECO:0000313" key="2">
    <source>
        <dbReference type="EMBL" id="GAI87125.1"/>
    </source>
</evidence>
<dbReference type="InterPro" id="IPR011051">
    <property type="entry name" value="RmlC_Cupin_sf"/>
</dbReference>
<dbReference type="EMBL" id="BARW01010098">
    <property type="protein sequence ID" value="GAI87125.1"/>
    <property type="molecule type" value="Genomic_DNA"/>
</dbReference>
<dbReference type="InterPro" id="IPR014710">
    <property type="entry name" value="RmlC-like_jellyroll"/>
</dbReference>
<dbReference type="CDD" id="cd02238">
    <property type="entry name" value="cupin_KdgF"/>
    <property type="match status" value="1"/>
</dbReference>
<dbReference type="PANTHER" id="PTHR40112">
    <property type="entry name" value="H2HPP ISOMERASE"/>
    <property type="match status" value="1"/>
</dbReference>
<reference evidence="2" key="1">
    <citation type="journal article" date="2014" name="Front. Microbiol.">
        <title>High frequency of phylogenetically diverse reductive dehalogenase-homologous genes in deep subseafloor sedimentary metagenomes.</title>
        <authorList>
            <person name="Kawai M."/>
            <person name="Futagami T."/>
            <person name="Toyoda A."/>
            <person name="Takaki Y."/>
            <person name="Nishi S."/>
            <person name="Hori S."/>
            <person name="Arai W."/>
            <person name="Tsubouchi T."/>
            <person name="Morono Y."/>
            <person name="Uchiyama I."/>
            <person name="Ito T."/>
            <person name="Fujiyama A."/>
            <person name="Inagaki F."/>
            <person name="Takami H."/>
        </authorList>
    </citation>
    <scope>NUCLEOTIDE SEQUENCE</scope>
    <source>
        <strain evidence="2">Expedition CK06-06</strain>
    </source>
</reference>
<dbReference type="Gene3D" id="2.60.120.10">
    <property type="entry name" value="Jelly Rolls"/>
    <property type="match status" value="1"/>
</dbReference>
<name>X1THS9_9ZZZZ</name>
<evidence type="ECO:0000259" key="1">
    <source>
        <dbReference type="Pfam" id="PF07883"/>
    </source>
</evidence>
<gene>
    <name evidence="2" type="ORF">S12H4_20040</name>
</gene>
<organism evidence="2">
    <name type="scientific">marine sediment metagenome</name>
    <dbReference type="NCBI Taxonomy" id="412755"/>
    <lineage>
        <taxon>unclassified sequences</taxon>
        <taxon>metagenomes</taxon>
        <taxon>ecological metagenomes</taxon>
    </lineage>
</organism>
<feature type="domain" description="Cupin type-2" evidence="1">
    <location>
        <begin position="42"/>
        <end position="97"/>
    </location>
</feature>
<feature type="non-terminal residue" evidence="2">
    <location>
        <position position="1"/>
    </location>
</feature>
<dbReference type="SUPFAM" id="SSF51182">
    <property type="entry name" value="RmlC-like cupins"/>
    <property type="match status" value="1"/>
</dbReference>
<comment type="caution">
    <text evidence="2">The sequence shown here is derived from an EMBL/GenBank/DDBJ whole genome shotgun (WGS) entry which is preliminary data.</text>
</comment>